<organism evidence="2">
    <name type="scientific">Ostreococcus tauri</name>
    <name type="common">Marine green alga</name>
    <dbReference type="NCBI Taxonomy" id="70448"/>
    <lineage>
        <taxon>Eukaryota</taxon>
        <taxon>Viridiplantae</taxon>
        <taxon>Chlorophyta</taxon>
        <taxon>Mamiellophyceae</taxon>
        <taxon>Mamiellales</taxon>
        <taxon>Bathycoccaceae</taxon>
        <taxon>Ostreococcus</taxon>
    </lineage>
</organism>
<feature type="compositionally biased region" description="Low complexity" evidence="1">
    <location>
        <begin position="1"/>
        <end position="18"/>
    </location>
</feature>
<gene>
    <name evidence="2" type="ORF">BE221DRAFT_191167</name>
</gene>
<dbReference type="EMBL" id="KZ155778">
    <property type="protein sequence ID" value="OUS47578.1"/>
    <property type="molecule type" value="Genomic_DNA"/>
</dbReference>
<feature type="compositionally biased region" description="Polar residues" evidence="1">
    <location>
        <begin position="19"/>
        <end position="29"/>
    </location>
</feature>
<proteinExistence type="predicted"/>
<dbReference type="Proteomes" id="UP000195557">
    <property type="component" value="Unassembled WGS sequence"/>
</dbReference>
<evidence type="ECO:0000313" key="2">
    <source>
        <dbReference type="EMBL" id="OUS47578.1"/>
    </source>
</evidence>
<reference evidence="2" key="1">
    <citation type="submission" date="2017-04" db="EMBL/GenBank/DDBJ databases">
        <title>Population genomics of picophytoplankton unveils novel chromosome hypervariability.</title>
        <authorList>
            <consortium name="DOE Joint Genome Institute"/>
            <person name="Blanc-Mathieu R."/>
            <person name="Krasovec M."/>
            <person name="Hebrard M."/>
            <person name="Yau S."/>
            <person name="Desgranges E."/>
            <person name="Martin J."/>
            <person name="Schackwitz W."/>
            <person name="Kuo A."/>
            <person name="Salin G."/>
            <person name="Donnadieu C."/>
            <person name="Desdevises Y."/>
            <person name="Sanchez-Ferandin S."/>
            <person name="Moreau H."/>
            <person name="Rivals E."/>
            <person name="Grigoriev I.V."/>
            <person name="Grimsley N."/>
            <person name="Eyre-Walker A."/>
            <person name="Piganeau G."/>
        </authorList>
    </citation>
    <scope>NUCLEOTIDE SEQUENCE [LARGE SCALE GENOMIC DNA]</scope>
    <source>
        <strain evidence="2">RCC 1115</strain>
    </source>
</reference>
<evidence type="ECO:0000256" key="1">
    <source>
        <dbReference type="SAM" id="MobiDB-lite"/>
    </source>
</evidence>
<name>A0A1Y5IDD4_OSTTA</name>
<feature type="compositionally biased region" description="Basic and acidic residues" evidence="1">
    <location>
        <begin position="94"/>
        <end position="109"/>
    </location>
</feature>
<protein>
    <submittedName>
        <fullName evidence="2">Uncharacterized protein</fullName>
    </submittedName>
</protein>
<feature type="compositionally biased region" description="Basic and acidic residues" evidence="1">
    <location>
        <begin position="203"/>
        <end position="225"/>
    </location>
</feature>
<sequence length="269" mass="28824">MGACASKTSTTSPPASLSRQTSACASETSARGVIRQESIDGARPSRHRRARDGSTNADAEARRIVRAIEREAGELRSRQTAERLAHAVMLAEERRARDAATQTSREERRRRGMGGDAEGYGRCERMATHTTNGAVLDRRYVAGLTETTANQTRVPRRTHPASASPTIADEHGEEGGTGDAMSTAMSRASLGSLFATSAQDVDPSTRSETSVHGKDASVRSGHEHATPAGRKGFGEDQEVPTRTTPFSDRVEKQLQASAIKGKRPEDATP</sequence>
<accession>A0A1Y5IDD4</accession>
<dbReference type="AlphaFoldDB" id="A0A1Y5IDD4"/>
<feature type="region of interest" description="Disordered" evidence="1">
    <location>
        <begin position="94"/>
        <end position="120"/>
    </location>
</feature>
<feature type="region of interest" description="Disordered" evidence="1">
    <location>
        <begin position="1"/>
        <end position="62"/>
    </location>
</feature>
<feature type="region of interest" description="Disordered" evidence="1">
    <location>
        <begin position="151"/>
        <end position="269"/>
    </location>
</feature>